<dbReference type="SUPFAM" id="SSF51230">
    <property type="entry name" value="Single hybrid motif"/>
    <property type="match status" value="1"/>
</dbReference>
<feature type="compositionally biased region" description="Basic and acidic residues" evidence="4">
    <location>
        <begin position="173"/>
        <end position="192"/>
    </location>
</feature>
<dbReference type="InterPro" id="IPR011053">
    <property type="entry name" value="Single_hybrid_motif"/>
</dbReference>
<dbReference type="InterPro" id="IPR050537">
    <property type="entry name" value="2-oxoacid_dehydrogenase"/>
</dbReference>
<dbReference type="PANTHER" id="PTHR43416">
    <property type="entry name" value="DIHYDROLIPOYLLYSINE-RESIDUE SUCCINYLTRANSFERASE COMPONENT OF 2-OXOGLUTARATE DEHYDROGENASE COMPLEX, MITOCHONDRIAL-RELATED"/>
    <property type="match status" value="1"/>
</dbReference>
<accession>A0A5P1F2U3</accession>
<dbReference type="InterPro" id="IPR000089">
    <property type="entry name" value="Biotin_lipoyl"/>
</dbReference>
<feature type="region of interest" description="Disordered" evidence="4">
    <location>
        <begin position="152"/>
        <end position="207"/>
    </location>
</feature>
<dbReference type="Proteomes" id="UP000243459">
    <property type="component" value="Chromosome 4"/>
</dbReference>
<dbReference type="InterPro" id="IPR003016">
    <property type="entry name" value="2-oxoA_DH_lipoyl-BS"/>
</dbReference>
<dbReference type="Gene3D" id="2.40.50.100">
    <property type="match status" value="1"/>
</dbReference>
<dbReference type="GO" id="GO:0006099">
    <property type="term" value="P:tricarboxylic acid cycle"/>
    <property type="evidence" value="ECO:0007669"/>
    <property type="project" value="TreeGrafter"/>
</dbReference>
<dbReference type="PROSITE" id="PS50968">
    <property type="entry name" value="BIOTINYL_LIPOYL"/>
    <property type="match status" value="1"/>
</dbReference>
<gene>
    <name evidence="6" type="ORF">A4U43_C04F15200</name>
</gene>
<comment type="similarity">
    <text evidence="1">Belongs to the 2-oxoacid dehydrogenase family.</text>
</comment>
<sequence>MASNLARLVRRPAATYFLLRSYRHVKNFSHIPGAKIPINSKPRREFIKFFQKDSPYHAWSRSFSSDNGDIFDAVVPFMGESITDGTLSTFLKKPGDRVEVDEPIAQVETDKVTIDVASPEAGIIEKFVANEGDTVMPGTKVAVISKSASAVTHVAPSEEPDKSAAQPSPPAVKETDKSKAKVEDAAKEKPKEPSAVPTRASASVIYC</sequence>
<keyword evidence="2" id="KW-0450">Lipoyl</keyword>
<dbReference type="PROSITE" id="PS00189">
    <property type="entry name" value="LIPOYL"/>
    <property type="match status" value="1"/>
</dbReference>
<evidence type="ECO:0000313" key="7">
    <source>
        <dbReference type="Proteomes" id="UP000243459"/>
    </source>
</evidence>
<evidence type="ECO:0000256" key="3">
    <source>
        <dbReference type="ARBA" id="ARBA00022946"/>
    </source>
</evidence>
<protein>
    <recommendedName>
        <fullName evidence="5">Lipoyl-binding domain-containing protein</fullName>
    </recommendedName>
</protein>
<proteinExistence type="inferred from homology"/>
<organism evidence="6 7">
    <name type="scientific">Asparagus officinalis</name>
    <name type="common">Garden asparagus</name>
    <dbReference type="NCBI Taxonomy" id="4686"/>
    <lineage>
        <taxon>Eukaryota</taxon>
        <taxon>Viridiplantae</taxon>
        <taxon>Streptophyta</taxon>
        <taxon>Embryophyta</taxon>
        <taxon>Tracheophyta</taxon>
        <taxon>Spermatophyta</taxon>
        <taxon>Magnoliopsida</taxon>
        <taxon>Liliopsida</taxon>
        <taxon>Asparagales</taxon>
        <taxon>Asparagaceae</taxon>
        <taxon>Asparagoideae</taxon>
        <taxon>Asparagus</taxon>
    </lineage>
</organism>
<feature type="domain" description="Lipoyl-binding" evidence="5">
    <location>
        <begin position="70"/>
        <end position="145"/>
    </location>
</feature>
<reference evidence="7" key="1">
    <citation type="journal article" date="2017" name="Nat. Commun.">
        <title>The asparagus genome sheds light on the origin and evolution of a young Y chromosome.</title>
        <authorList>
            <person name="Harkess A."/>
            <person name="Zhou J."/>
            <person name="Xu C."/>
            <person name="Bowers J.E."/>
            <person name="Van der Hulst R."/>
            <person name="Ayyampalayam S."/>
            <person name="Mercati F."/>
            <person name="Riccardi P."/>
            <person name="McKain M.R."/>
            <person name="Kakrana A."/>
            <person name="Tang H."/>
            <person name="Ray J."/>
            <person name="Groenendijk J."/>
            <person name="Arikit S."/>
            <person name="Mathioni S.M."/>
            <person name="Nakano M."/>
            <person name="Shan H."/>
            <person name="Telgmann-Rauber A."/>
            <person name="Kanno A."/>
            <person name="Yue Z."/>
            <person name="Chen H."/>
            <person name="Li W."/>
            <person name="Chen Y."/>
            <person name="Xu X."/>
            <person name="Zhang Y."/>
            <person name="Luo S."/>
            <person name="Chen H."/>
            <person name="Gao J."/>
            <person name="Mao Z."/>
            <person name="Pires J.C."/>
            <person name="Luo M."/>
            <person name="Kudrna D."/>
            <person name="Wing R.A."/>
            <person name="Meyers B.C."/>
            <person name="Yi K."/>
            <person name="Kong H."/>
            <person name="Lavrijsen P."/>
            <person name="Sunseri F."/>
            <person name="Falavigna A."/>
            <person name="Ye Y."/>
            <person name="Leebens-Mack J.H."/>
            <person name="Chen G."/>
        </authorList>
    </citation>
    <scope>NUCLEOTIDE SEQUENCE [LARGE SCALE GENOMIC DNA]</scope>
    <source>
        <strain evidence="7">cv. DH0086</strain>
    </source>
</reference>
<dbReference type="PANTHER" id="PTHR43416:SF5">
    <property type="entry name" value="DIHYDROLIPOYLLYSINE-RESIDUE SUCCINYLTRANSFERASE COMPONENT OF 2-OXOGLUTARATE DEHYDROGENASE COMPLEX, MITOCHONDRIAL"/>
    <property type="match status" value="1"/>
</dbReference>
<dbReference type="GO" id="GO:0004149">
    <property type="term" value="F:dihydrolipoyllysine-residue succinyltransferase activity"/>
    <property type="evidence" value="ECO:0007669"/>
    <property type="project" value="TreeGrafter"/>
</dbReference>
<dbReference type="Gramene" id="ONK72053">
    <property type="protein sequence ID" value="ONK72053"/>
    <property type="gene ID" value="A4U43_C04F15200"/>
</dbReference>
<keyword evidence="7" id="KW-1185">Reference proteome</keyword>
<evidence type="ECO:0000256" key="1">
    <source>
        <dbReference type="ARBA" id="ARBA00007317"/>
    </source>
</evidence>
<dbReference type="AlphaFoldDB" id="A0A5P1F2U3"/>
<dbReference type="CDD" id="cd06849">
    <property type="entry name" value="lipoyl_domain"/>
    <property type="match status" value="1"/>
</dbReference>
<keyword evidence="3" id="KW-0809">Transit peptide</keyword>
<dbReference type="EMBL" id="CM007384">
    <property type="protein sequence ID" value="ONK72053.1"/>
    <property type="molecule type" value="Genomic_DNA"/>
</dbReference>
<name>A0A5P1F2U3_ASPOF</name>
<evidence type="ECO:0000256" key="4">
    <source>
        <dbReference type="SAM" id="MobiDB-lite"/>
    </source>
</evidence>
<evidence type="ECO:0000256" key="2">
    <source>
        <dbReference type="ARBA" id="ARBA00022823"/>
    </source>
</evidence>
<evidence type="ECO:0000259" key="5">
    <source>
        <dbReference type="PROSITE" id="PS50968"/>
    </source>
</evidence>
<evidence type="ECO:0000313" key="6">
    <source>
        <dbReference type="EMBL" id="ONK72053.1"/>
    </source>
</evidence>
<dbReference type="Pfam" id="PF00364">
    <property type="entry name" value="Biotin_lipoyl"/>
    <property type="match status" value="1"/>
</dbReference>
<dbReference type="GO" id="GO:0005739">
    <property type="term" value="C:mitochondrion"/>
    <property type="evidence" value="ECO:0007669"/>
    <property type="project" value="TreeGrafter"/>
</dbReference>